<name>A0A914UQ39_9BILA</name>
<dbReference type="Proteomes" id="UP000887566">
    <property type="component" value="Unplaced"/>
</dbReference>
<dbReference type="PANTHER" id="PTHR46194">
    <property type="entry name" value="PEPTIDYL-TRNA HYDROLASE PTRHD1-RELATED"/>
    <property type="match status" value="1"/>
</dbReference>
<evidence type="ECO:0000256" key="2">
    <source>
        <dbReference type="ARBA" id="ARBA00022801"/>
    </source>
</evidence>
<evidence type="ECO:0000313" key="4">
    <source>
        <dbReference type="Proteomes" id="UP000887566"/>
    </source>
</evidence>
<proteinExistence type="predicted"/>
<reference evidence="5" key="1">
    <citation type="submission" date="2022-11" db="UniProtKB">
        <authorList>
            <consortium name="WormBaseParasite"/>
        </authorList>
    </citation>
    <scope>IDENTIFICATION</scope>
</reference>
<sequence>MSTPNPRIMYLLLRRDLLTELKWPLGALITQAAHAATAVLWENRTDDDVLKYMEELDTMRKVTLQVDSKEALESLAEKLRAAGVAHKLWVEQPENIPVCIAVKPMEKSNVHPHLKHLKLFA</sequence>
<dbReference type="InterPro" id="IPR023476">
    <property type="entry name" value="Pep_tRNA_hydro_II_dom_sf"/>
</dbReference>
<dbReference type="GO" id="GO:0004045">
    <property type="term" value="F:peptidyl-tRNA hydrolase activity"/>
    <property type="evidence" value="ECO:0007669"/>
    <property type="project" value="UniProtKB-EC"/>
</dbReference>
<dbReference type="SUPFAM" id="SSF102462">
    <property type="entry name" value="Peptidyl-tRNA hydrolase II"/>
    <property type="match status" value="1"/>
</dbReference>
<dbReference type="PANTHER" id="PTHR46194:SF1">
    <property type="entry name" value="PEPTIDYL-TRNA HYDROLASE PTRHD1-RELATED"/>
    <property type="match status" value="1"/>
</dbReference>
<dbReference type="EC" id="3.1.1.29" evidence="1"/>
<evidence type="ECO:0000256" key="3">
    <source>
        <dbReference type="ARBA" id="ARBA00048707"/>
    </source>
</evidence>
<dbReference type="CDD" id="cd02429">
    <property type="entry name" value="PTH2_like"/>
    <property type="match status" value="1"/>
</dbReference>
<dbReference type="AlphaFoldDB" id="A0A914UQ39"/>
<evidence type="ECO:0000256" key="1">
    <source>
        <dbReference type="ARBA" id="ARBA00013260"/>
    </source>
</evidence>
<keyword evidence="2" id="KW-0378">Hydrolase</keyword>
<dbReference type="WBParaSite" id="PSAMB.scaffold114size76995.g2175.t1">
    <property type="protein sequence ID" value="PSAMB.scaffold114size76995.g2175.t1"/>
    <property type="gene ID" value="PSAMB.scaffold114size76995.g2175"/>
</dbReference>
<protein>
    <recommendedName>
        <fullName evidence="1">peptidyl-tRNA hydrolase</fullName>
        <ecNumber evidence="1">3.1.1.29</ecNumber>
    </recommendedName>
</protein>
<accession>A0A914UQ39</accession>
<keyword evidence="4" id="KW-1185">Reference proteome</keyword>
<evidence type="ECO:0000313" key="5">
    <source>
        <dbReference type="WBParaSite" id="PSAMB.scaffold114size76995.g2175.t1"/>
    </source>
</evidence>
<dbReference type="Gene3D" id="3.40.1490.10">
    <property type="entry name" value="Bit1"/>
    <property type="match status" value="1"/>
</dbReference>
<organism evidence="4 5">
    <name type="scientific">Plectus sambesii</name>
    <dbReference type="NCBI Taxonomy" id="2011161"/>
    <lineage>
        <taxon>Eukaryota</taxon>
        <taxon>Metazoa</taxon>
        <taxon>Ecdysozoa</taxon>
        <taxon>Nematoda</taxon>
        <taxon>Chromadorea</taxon>
        <taxon>Plectida</taxon>
        <taxon>Plectina</taxon>
        <taxon>Plectoidea</taxon>
        <taxon>Plectidae</taxon>
        <taxon>Plectus</taxon>
    </lineage>
</organism>
<comment type="catalytic activity">
    <reaction evidence="3">
        <text>an N-acyl-L-alpha-aminoacyl-tRNA + H2O = an N-acyl-L-amino acid + a tRNA + H(+)</text>
        <dbReference type="Rhea" id="RHEA:54448"/>
        <dbReference type="Rhea" id="RHEA-COMP:10123"/>
        <dbReference type="Rhea" id="RHEA-COMP:13883"/>
        <dbReference type="ChEBI" id="CHEBI:15377"/>
        <dbReference type="ChEBI" id="CHEBI:15378"/>
        <dbReference type="ChEBI" id="CHEBI:59874"/>
        <dbReference type="ChEBI" id="CHEBI:78442"/>
        <dbReference type="ChEBI" id="CHEBI:138191"/>
        <dbReference type="EC" id="3.1.1.29"/>
    </reaction>
</comment>
<dbReference type="InterPro" id="IPR042237">
    <property type="entry name" value="PTRHD1"/>
</dbReference>
<dbReference type="InterPro" id="IPR002833">
    <property type="entry name" value="PTH2"/>
</dbReference>
<dbReference type="Pfam" id="PF01981">
    <property type="entry name" value="PTH2"/>
    <property type="match status" value="1"/>
</dbReference>